<evidence type="ECO:0000313" key="1">
    <source>
        <dbReference type="EMBL" id="KOF71132.1"/>
    </source>
</evidence>
<proteinExistence type="predicted"/>
<protein>
    <submittedName>
        <fullName evidence="1">Uncharacterized protein</fullName>
    </submittedName>
</protein>
<organism evidence="1">
    <name type="scientific">Octopus bimaculoides</name>
    <name type="common">California two-spotted octopus</name>
    <dbReference type="NCBI Taxonomy" id="37653"/>
    <lineage>
        <taxon>Eukaryota</taxon>
        <taxon>Metazoa</taxon>
        <taxon>Spiralia</taxon>
        <taxon>Lophotrochozoa</taxon>
        <taxon>Mollusca</taxon>
        <taxon>Cephalopoda</taxon>
        <taxon>Coleoidea</taxon>
        <taxon>Octopodiformes</taxon>
        <taxon>Octopoda</taxon>
        <taxon>Incirrata</taxon>
        <taxon>Octopodidae</taxon>
        <taxon>Octopus</taxon>
    </lineage>
</organism>
<name>A0A0L8G2A5_OCTBM</name>
<gene>
    <name evidence="1" type="ORF">OCBIM_22001554mg</name>
</gene>
<dbReference type="EMBL" id="KQ424354">
    <property type="protein sequence ID" value="KOF71132.1"/>
    <property type="molecule type" value="Genomic_DNA"/>
</dbReference>
<dbReference type="AlphaFoldDB" id="A0A0L8G2A5"/>
<accession>A0A0L8G2A5</accession>
<sequence>MTYTQDALVVPHINHKHTIPLQTSLISLQITSGFSKTFLFLSPGSFLIQMP</sequence>
<reference evidence="1" key="1">
    <citation type="submission" date="2015-07" db="EMBL/GenBank/DDBJ databases">
        <title>MeaNS - Measles Nucleotide Surveillance Program.</title>
        <authorList>
            <person name="Tran T."/>
            <person name="Druce J."/>
        </authorList>
    </citation>
    <scope>NUCLEOTIDE SEQUENCE</scope>
    <source>
        <strain evidence="1">UCB-OBI-ISO-001</strain>
        <tissue evidence="1">Gonad</tissue>
    </source>
</reference>